<dbReference type="EMBL" id="GGEC01023307">
    <property type="protein sequence ID" value="MBX03791.1"/>
    <property type="molecule type" value="Transcribed_RNA"/>
</dbReference>
<protein>
    <submittedName>
        <fullName evidence="1">Uncharacterized protein</fullName>
    </submittedName>
</protein>
<reference evidence="1" key="1">
    <citation type="submission" date="2018-02" db="EMBL/GenBank/DDBJ databases">
        <title>Rhizophora mucronata_Transcriptome.</title>
        <authorList>
            <person name="Meera S.P."/>
            <person name="Sreeshan A."/>
            <person name="Augustine A."/>
        </authorList>
    </citation>
    <scope>NUCLEOTIDE SEQUENCE</scope>
    <source>
        <tissue evidence="1">Leaf</tissue>
    </source>
</reference>
<evidence type="ECO:0000313" key="1">
    <source>
        <dbReference type="EMBL" id="MBX03791.1"/>
    </source>
</evidence>
<sequence length="55" mass="5959">MDVVLNIGRLLMQSCRFHGILVGVAAALEKARNEEANTDIQQSHAACVSSCCNRN</sequence>
<name>A0A2P2KDR7_RHIMU</name>
<organism evidence="1">
    <name type="scientific">Rhizophora mucronata</name>
    <name type="common">Asiatic mangrove</name>
    <dbReference type="NCBI Taxonomy" id="61149"/>
    <lineage>
        <taxon>Eukaryota</taxon>
        <taxon>Viridiplantae</taxon>
        <taxon>Streptophyta</taxon>
        <taxon>Embryophyta</taxon>
        <taxon>Tracheophyta</taxon>
        <taxon>Spermatophyta</taxon>
        <taxon>Magnoliopsida</taxon>
        <taxon>eudicotyledons</taxon>
        <taxon>Gunneridae</taxon>
        <taxon>Pentapetalae</taxon>
        <taxon>rosids</taxon>
        <taxon>fabids</taxon>
        <taxon>Malpighiales</taxon>
        <taxon>Rhizophoraceae</taxon>
        <taxon>Rhizophora</taxon>
    </lineage>
</organism>
<proteinExistence type="predicted"/>
<dbReference type="AlphaFoldDB" id="A0A2P2KDR7"/>
<accession>A0A2P2KDR7</accession>